<dbReference type="EMBL" id="JAEAOA010001088">
    <property type="protein sequence ID" value="KAK3576912.1"/>
    <property type="molecule type" value="Genomic_DNA"/>
</dbReference>
<dbReference type="Proteomes" id="UP001195483">
    <property type="component" value="Unassembled WGS sequence"/>
</dbReference>
<accession>A0AAE0RNU0</accession>
<proteinExistence type="predicted"/>
<reference evidence="1" key="3">
    <citation type="submission" date="2023-05" db="EMBL/GenBank/DDBJ databases">
        <authorList>
            <person name="Smith C.H."/>
        </authorList>
    </citation>
    <scope>NUCLEOTIDE SEQUENCE</scope>
    <source>
        <strain evidence="1">CHS0354</strain>
        <tissue evidence="1">Mantle</tissue>
    </source>
</reference>
<name>A0AAE0RNU0_9BIVA</name>
<reference evidence="1" key="1">
    <citation type="journal article" date="2021" name="Genome Biol. Evol.">
        <title>A High-Quality Reference Genome for a Parasitic Bivalve with Doubly Uniparental Inheritance (Bivalvia: Unionida).</title>
        <authorList>
            <person name="Smith C.H."/>
        </authorList>
    </citation>
    <scope>NUCLEOTIDE SEQUENCE</scope>
    <source>
        <strain evidence="1">CHS0354</strain>
    </source>
</reference>
<evidence type="ECO:0000313" key="1">
    <source>
        <dbReference type="EMBL" id="KAK3576912.1"/>
    </source>
</evidence>
<keyword evidence="2" id="KW-1185">Reference proteome</keyword>
<evidence type="ECO:0000313" key="2">
    <source>
        <dbReference type="Proteomes" id="UP001195483"/>
    </source>
</evidence>
<reference evidence="1" key="2">
    <citation type="journal article" date="2021" name="Genome Biol. Evol.">
        <title>Developing a high-quality reference genome for a parasitic bivalve with doubly uniparental inheritance (Bivalvia: Unionida).</title>
        <authorList>
            <person name="Smith C.H."/>
        </authorList>
    </citation>
    <scope>NUCLEOTIDE SEQUENCE</scope>
    <source>
        <strain evidence="1">CHS0354</strain>
        <tissue evidence="1">Mantle</tissue>
    </source>
</reference>
<comment type="caution">
    <text evidence="1">The sequence shown here is derived from an EMBL/GenBank/DDBJ whole genome shotgun (WGS) entry which is preliminary data.</text>
</comment>
<dbReference type="AlphaFoldDB" id="A0AAE0RNU0"/>
<sequence length="125" mass="14414">METKATGEEKEAETDSSREAFKIMDIEATLDDIKKAGTFKNAVKYLSSRTLDTYKPRPAEWHFGVRILFLLYKEDFRHRPIHSLVTAAIYLCNVHGYKSFPEQTRKDTRMAEASKELVIESLPSK</sequence>
<gene>
    <name evidence="1" type="ORF">CHS0354_017586</name>
</gene>
<protein>
    <submittedName>
        <fullName evidence="1">Uncharacterized protein</fullName>
    </submittedName>
</protein>
<organism evidence="1 2">
    <name type="scientific">Potamilus streckersoni</name>
    <dbReference type="NCBI Taxonomy" id="2493646"/>
    <lineage>
        <taxon>Eukaryota</taxon>
        <taxon>Metazoa</taxon>
        <taxon>Spiralia</taxon>
        <taxon>Lophotrochozoa</taxon>
        <taxon>Mollusca</taxon>
        <taxon>Bivalvia</taxon>
        <taxon>Autobranchia</taxon>
        <taxon>Heteroconchia</taxon>
        <taxon>Palaeoheterodonta</taxon>
        <taxon>Unionida</taxon>
        <taxon>Unionoidea</taxon>
        <taxon>Unionidae</taxon>
        <taxon>Ambleminae</taxon>
        <taxon>Lampsilini</taxon>
        <taxon>Potamilus</taxon>
    </lineage>
</organism>